<reference evidence="4" key="1">
    <citation type="submission" date="2025-08" db="UniProtKB">
        <authorList>
            <consortium name="RefSeq"/>
        </authorList>
    </citation>
    <scope>IDENTIFICATION</scope>
    <source>
        <tissue evidence="4">Leaves</tissue>
    </source>
</reference>
<dbReference type="Gramene" id="Jr10_11010_p1">
    <property type="protein sequence ID" value="cds.Jr10_11010_p1"/>
    <property type="gene ID" value="Jr10_11010"/>
</dbReference>
<feature type="domain" description="SWIM-type" evidence="2">
    <location>
        <begin position="27"/>
        <end position="65"/>
    </location>
</feature>
<name>A0A2I4DJM5_JUGRE</name>
<dbReference type="OrthoDB" id="913269at2759"/>
<comment type="subcellular location">
    <subcellularLocation>
        <location evidence="1">Nucleus</location>
    </subcellularLocation>
</comment>
<evidence type="ECO:0000313" key="4">
    <source>
        <dbReference type="RefSeq" id="XP_018807351.1"/>
    </source>
</evidence>
<comment type="function">
    <text evidence="1">Putative transcription activator involved in regulating light control of development.</text>
</comment>
<gene>
    <name evidence="4" type="primary">LOC108980801</name>
</gene>
<accession>A0A2I4DJM5</accession>
<dbReference type="RefSeq" id="XP_018807351.1">
    <property type="nucleotide sequence ID" value="XM_018951806.1"/>
</dbReference>
<dbReference type="InterPro" id="IPR007527">
    <property type="entry name" value="Znf_SWIM"/>
</dbReference>
<dbReference type="PANTHER" id="PTHR31669">
    <property type="entry name" value="PROTEIN FAR1-RELATED SEQUENCE 10-RELATED"/>
    <property type="match status" value="1"/>
</dbReference>
<evidence type="ECO:0000259" key="2">
    <source>
        <dbReference type="PROSITE" id="PS50966"/>
    </source>
</evidence>
<evidence type="ECO:0000256" key="1">
    <source>
        <dbReference type="RuleBase" id="RU367018"/>
    </source>
</evidence>
<protein>
    <recommendedName>
        <fullName evidence="1">Protein FAR1-RELATED SEQUENCE</fullName>
    </recommendedName>
</protein>
<dbReference type="GeneID" id="108980801"/>
<comment type="similarity">
    <text evidence="1">Belongs to the FHY3/FAR1 family.</text>
</comment>
<dbReference type="InterPro" id="IPR031052">
    <property type="entry name" value="FHY3/FAR1"/>
</dbReference>
<sequence length="202" mass="22822">MEKGKEYISPIIPPTANPSTNPSIKEVTHSVYLNETECEVKCSYRLFEMRGVLCRHVFATLKVNRVHSLPKKYILDQWRKDIKRKYTLISSSYDAADARPNVSRYSCIMKICGDVASNAASCDEHTQDMIDKLYAMNEVYLTNKPPIQKFSNIVVPTVDITIGTSSKKVLSPVVVRGKGKPSSLRRASIMEKVCKAKMRKDT</sequence>
<keyword evidence="1" id="KW-0863">Zinc-finger</keyword>
<dbReference type="PROSITE" id="PS50966">
    <property type="entry name" value="ZF_SWIM"/>
    <property type="match status" value="1"/>
</dbReference>
<keyword evidence="1" id="KW-0479">Metal-binding</keyword>
<organism evidence="3 4">
    <name type="scientific">Juglans regia</name>
    <name type="common">English walnut</name>
    <dbReference type="NCBI Taxonomy" id="51240"/>
    <lineage>
        <taxon>Eukaryota</taxon>
        <taxon>Viridiplantae</taxon>
        <taxon>Streptophyta</taxon>
        <taxon>Embryophyta</taxon>
        <taxon>Tracheophyta</taxon>
        <taxon>Spermatophyta</taxon>
        <taxon>Magnoliopsida</taxon>
        <taxon>eudicotyledons</taxon>
        <taxon>Gunneridae</taxon>
        <taxon>Pentapetalae</taxon>
        <taxon>rosids</taxon>
        <taxon>fabids</taxon>
        <taxon>Fagales</taxon>
        <taxon>Juglandaceae</taxon>
        <taxon>Juglans</taxon>
    </lineage>
</organism>
<proteinExistence type="inferred from homology"/>
<dbReference type="GO" id="GO:0005634">
    <property type="term" value="C:nucleus"/>
    <property type="evidence" value="ECO:0007669"/>
    <property type="project" value="UniProtKB-SubCell"/>
</dbReference>
<dbReference type="GO" id="GO:0008270">
    <property type="term" value="F:zinc ion binding"/>
    <property type="evidence" value="ECO:0007669"/>
    <property type="project" value="UniProtKB-UniRule"/>
</dbReference>
<evidence type="ECO:0000313" key="3">
    <source>
        <dbReference type="Proteomes" id="UP000235220"/>
    </source>
</evidence>
<dbReference type="GO" id="GO:0006355">
    <property type="term" value="P:regulation of DNA-templated transcription"/>
    <property type="evidence" value="ECO:0007669"/>
    <property type="project" value="UniProtKB-UniRule"/>
</dbReference>
<dbReference type="Proteomes" id="UP000235220">
    <property type="component" value="Chromosome 10"/>
</dbReference>
<keyword evidence="3" id="KW-1185">Reference proteome</keyword>
<dbReference type="AlphaFoldDB" id="A0A2I4DJM5"/>
<dbReference type="KEGG" id="jre:108980801"/>
<keyword evidence="1" id="KW-0862">Zinc</keyword>
<dbReference type="PANTHER" id="PTHR31669:SF283">
    <property type="entry name" value="PROTEIN FAR1-RELATED SEQUENCE"/>
    <property type="match status" value="1"/>
</dbReference>
<keyword evidence="1" id="KW-0539">Nucleus</keyword>